<sequence length="256" mass="29618">MNCEICLEEYDADNKLPKILSQCGHSFCDTCILRMWKNGKIICPNCNSENLVAGMKDLPHTNFSLLKLMQGIKMKKGYEKIADKYKVVNVDNILKIKEFIDRESNPKVLILHGLYGSETMYKEEIFDDSIEPRMYSVNSNSFLINYLGLNIETSNIWALRKYKTCSHKFSCCENLGRNSSWSSVTYGFFRPFIQLATKYLTKRWKGGESDDPVKTIFDSKYFFIAEISFVVLISLVQSYSCFSALLNLKKKDHEEE</sequence>
<feature type="domain" description="RING-type" evidence="5">
    <location>
        <begin position="3"/>
        <end position="47"/>
    </location>
</feature>
<evidence type="ECO:0000313" key="7">
    <source>
        <dbReference type="Proteomes" id="UP001295684"/>
    </source>
</evidence>
<evidence type="ECO:0000256" key="3">
    <source>
        <dbReference type="ARBA" id="ARBA00022833"/>
    </source>
</evidence>
<accession>A0AAD1XRU0</accession>
<keyword evidence="1" id="KW-0479">Metal-binding</keyword>
<dbReference type="PROSITE" id="PS00518">
    <property type="entry name" value="ZF_RING_1"/>
    <property type="match status" value="1"/>
</dbReference>
<dbReference type="InterPro" id="IPR027370">
    <property type="entry name" value="Znf-RING_euk"/>
</dbReference>
<protein>
    <recommendedName>
        <fullName evidence="5">RING-type domain-containing protein</fullName>
    </recommendedName>
</protein>
<proteinExistence type="predicted"/>
<dbReference type="Gene3D" id="3.30.40.10">
    <property type="entry name" value="Zinc/RING finger domain, C3HC4 (zinc finger)"/>
    <property type="match status" value="1"/>
</dbReference>
<evidence type="ECO:0000313" key="6">
    <source>
        <dbReference type="EMBL" id="CAI2378073.1"/>
    </source>
</evidence>
<dbReference type="InterPro" id="IPR017907">
    <property type="entry name" value="Znf_RING_CS"/>
</dbReference>
<name>A0AAD1XRU0_EUPCR</name>
<dbReference type="InterPro" id="IPR001841">
    <property type="entry name" value="Znf_RING"/>
</dbReference>
<dbReference type="AlphaFoldDB" id="A0AAD1XRU0"/>
<dbReference type="PANTHER" id="PTHR47156:SF10">
    <property type="entry name" value="E3 UBIQUITIN-PROTEIN LIGASE TRIM-21-RELATED"/>
    <property type="match status" value="1"/>
</dbReference>
<organism evidence="6 7">
    <name type="scientific">Euplotes crassus</name>
    <dbReference type="NCBI Taxonomy" id="5936"/>
    <lineage>
        <taxon>Eukaryota</taxon>
        <taxon>Sar</taxon>
        <taxon>Alveolata</taxon>
        <taxon>Ciliophora</taxon>
        <taxon>Intramacronucleata</taxon>
        <taxon>Spirotrichea</taxon>
        <taxon>Hypotrichia</taxon>
        <taxon>Euplotida</taxon>
        <taxon>Euplotidae</taxon>
        <taxon>Moneuplotes</taxon>
    </lineage>
</organism>
<evidence type="ECO:0000256" key="1">
    <source>
        <dbReference type="ARBA" id="ARBA00022723"/>
    </source>
</evidence>
<dbReference type="InterPro" id="IPR052667">
    <property type="entry name" value="E3_ubiquitin-ligase_RING"/>
</dbReference>
<comment type="caution">
    <text evidence="6">The sequence shown here is derived from an EMBL/GenBank/DDBJ whole genome shotgun (WGS) entry which is preliminary data.</text>
</comment>
<evidence type="ECO:0000256" key="2">
    <source>
        <dbReference type="ARBA" id="ARBA00022771"/>
    </source>
</evidence>
<keyword evidence="7" id="KW-1185">Reference proteome</keyword>
<gene>
    <name evidence="6" type="ORF">ECRASSUSDP1_LOCUS19465</name>
</gene>
<reference evidence="6" key="1">
    <citation type="submission" date="2023-07" db="EMBL/GenBank/DDBJ databases">
        <authorList>
            <consortium name="AG Swart"/>
            <person name="Singh M."/>
            <person name="Singh A."/>
            <person name="Seah K."/>
            <person name="Emmerich C."/>
        </authorList>
    </citation>
    <scope>NUCLEOTIDE SEQUENCE</scope>
    <source>
        <strain evidence="6">DP1</strain>
    </source>
</reference>
<dbReference type="SUPFAM" id="SSF57850">
    <property type="entry name" value="RING/U-box"/>
    <property type="match status" value="1"/>
</dbReference>
<evidence type="ECO:0000259" key="5">
    <source>
        <dbReference type="PROSITE" id="PS50089"/>
    </source>
</evidence>
<dbReference type="InterPro" id="IPR013083">
    <property type="entry name" value="Znf_RING/FYVE/PHD"/>
</dbReference>
<keyword evidence="3" id="KW-0862">Zinc</keyword>
<dbReference type="GO" id="GO:0008270">
    <property type="term" value="F:zinc ion binding"/>
    <property type="evidence" value="ECO:0007669"/>
    <property type="project" value="UniProtKB-KW"/>
</dbReference>
<evidence type="ECO:0000256" key="4">
    <source>
        <dbReference type="PROSITE-ProRule" id="PRU00175"/>
    </source>
</evidence>
<keyword evidence="2 4" id="KW-0863">Zinc-finger</keyword>
<dbReference type="PANTHER" id="PTHR47156">
    <property type="entry name" value="PROTEIN CBG20824"/>
    <property type="match status" value="1"/>
</dbReference>
<dbReference type="SMART" id="SM00184">
    <property type="entry name" value="RING"/>
    <property type="match status" value="1"/>
</dbReference>
<dbReference type="PROSITE" id="PS50089">
    <property type="entry name" value="ZF_RING_2"/>
    <property type="match status" value="1"/>
</dbReference>
<dbReference type="Proteomes" id="UP001295684">
    <property type="component" value="Unassembled WGS sequence"/>
</dbReference>
<dbReference type="EMBL" id="CAMPGE010019763">
    <property type="protein sequence ID" value="CAI2378073.1"/>
    <property type="molecule type" value="Genomic_DNA"/>
</dbReference>
<dbReference type="Pfam" id="PF13445">
    <property type="entry name" value="zf-RING_UBOX"/>
    <property type="match status" value="1"/>
</dbReference>